<gene>
    <name evidence="3" type="ORF">M407DRAFT_33583</name>
</gene>
<feature type="transmembrane region" description="Helical" evidence="1">
    <location>
        <begin position="123"/>
        <end position="146"/>
    </location>
</feature>
<evidence type="ECO:0000256" key="2">
    <source>
        <dbReference type="SAM" id="SignalP"/>
    </source>
</evidence>
<feature type="chain" id="PRO_5002168312" evidence="2">
    <location>
        <begin position="20"/>
        <end position="323"/>
    </location>
</feature>
<feature type="signal peptide" evidence="2">
    <location>
        <begin position="1"/>
        <end position="19"/>
    </location>
</feature>
<accession>A0A0C3Q209</accession>
<keyword evidence="2" id="KW-0732">Signal</keyword>
<dbReference type="EMBL" id="KN823490">
    <property type="protein sequence ID" value="KIO16756.1"/>
    <property type="molecule type" value="Genomic_DNA"/>
</dbReference>
<evidence type="ECO:0000256" key="1">
    <source>
        <dbReference type="SAM" id="Phobius"/>
    </source>
</evidence>
<reference evidence="3 4" key="1">
    <citation type="submission" date="2014-04" db="EMBL/GenBank/DDBJ databases">
        <authorList>
            <consortium name="DOE Joint Genome Institute"/>
            <person name="Kuo A."/>
            <person name="Girlanda M."/>
            <person name="Perotto S."/>
            <person name="Kohler A."/>
            <person name="Nagy L.G."/>
            <person name="Floudas D."/>
            <person name="Copeland A."/>
            <person name="Barry K.W."/>
            <person name="Cichocki N."/>
            <person name="Veneault-Fourrey C."/>
            <person name="LaButti K."/>
            <person name="Lindquist E.A."/>
            <person name="Lipzen A."/>
            <person name="Lundell T."/>
            <person name="Morin E."/>
            <person name="Murat C."/>
            <person name="Sun H."/>
            <person name="Tunlid A."/>
            <person name="Henrissat B."/>
            <person name="Grigoriev I.V."/>
            <person name="Hibbett D.S."/>
            <person name="Martin F."/>
            <person name="Nordberg H.P."/>
            <person name="Cantor M.N."/>
            <person name="Hua S.X."/>
        </authorList>
    </citation>
    <scope>NUCLEOTIDE SEQUENCE [LARGE SCALE GENOMIC DNA]</scope>
    <source>
        <strain evidence="3 4">MUT 4182</strain>
    </source>
</reference>
<name>A0A0C3Q209_9AGAM</name>
<dbReference type="HOGENOM" id="CLU_861054_0_0_1"/>
<keyword evidence="1" id="KW-1133">Transmembrane helix</keyword>
<dbReference type="AlphaFoldDB" id="A0A0C3Q209"/>
<proteinExistence type="predicted"/>
<evidence type="ECO:0000313" key="4">
    <source>
        <dbReference type="Proteomes" id="UP000054248"/>
    </source>
</evidence>
<keyword evidence="4" id="KW-1185">Reference proteome</keyword>
<reference evidence="4" key="2">
    <citation type="submission" date="2015-01" db="EMBL/GenBank/DDBJ databases">
        <title>Evolutionary Origins and Diversification of the Mycorrhizal Mutualists.</title>
        <authorList>
            <consortium name="DOE Joint Genome Institute"/>
            <consortium name="Mycorrhizal Genomics Consortium"/>
            <person name="Kohler A."/>
            <person name="Kuo A."/>
            <person name="Nagy L.G."/>
            <person name="Floudas D."/>
            <person name="Copeland A."/>
            <person name="Barry K.W."/>
            <person name="Cichocki N."/>
            <person name="Veneault-Fourrey C."/>
            <person name="LaButti K."/>
            <person name="Lindquist E.A."/>
            <person name="Lipzen A."/>
            <person name="Lundell T."/>
            <person name="Morin E."/>
            <person name="Murat C."/>
            <person name="Riley R."/>
            <person name="Ohm R."/>
            <person name="Sun H."/>
            <person name="Tunlid A."/>
            <person name="Henrissat B."/>
            <person name="Grigoriev I.V."/>
            <person name="Hibbett D.S."/>
            <person name="Martin F."/>
        </authorList>
    </citation>
    <scope>NUCLEOTIDE SEQUENCE [LARGE SCALE GENOMIC DNA]</scope>
    <source>
        <strain evidence="4">MUT 4182</strain>
    </source>
</reference>
<protein>
    <submittedName>
        <fullName evidence="3">Uncharacterized protein</fullName>
    </submittedName>
</protein>
<evidence type="ECO:0000313" key="3">
    <source>
        <dbReference type="EMBL" id="KIO16756.1"/>
    </source>
</evidence>
<dbReference type="Proteomes" id="UP000054248">
    <property type="component" value="Unassembled WGS sequence"/>
</dbReference>
<sequence length="323" mass="36229">MKFLAIILIVLAYWPLTLDCSLSGQYALAPTYVFPRKTYSTGDAFNMDTAALQVLPTPRIAYHNNAGQSAHWFDSTISIWTGLPVTPDCGLSGIGYASFNLTHRQLQTAWSCVRHWWRIGPVWLFEATVSFTIYLLFSLAVGIALLPKYNVEQHVVVAHPQRKLAFVEGITSTGGSSKGDTHELGIRTQPPVNIFTLEGRLVVFSEPATSNGPIDWTVLFHPCQYYHPAKSSIRPAQLGVADERLLHMLLRGVSAYHPWSWYRPSIFVNLPGEVVKEFHAGRGPTFVARIAGVRVVPKRTAHEQTIQRRVVRTLSMHRLERVN</sequence>
<organism evidence="3 4">
    <name type="scientific">Tulasnella calospora MUT 4182</name>
    <dbReference type="NCBI Taxonomy" id="1051891"/>
    <lineage>
        <taxon>Eukaryota</taxon>
        <taxon>Fungi</taxon>
        <taxon>Dikarya</taxon>
        <taxon>Basidiomycota</taxon>
        <taxon>Agaricomycotina</taxon>
        <taxon>Agaricomycetes</taxon>
        <taxon>Cantharellales</taxon>
        <taxon>Tulasnellaceae</taxon>
        <taxon>Tulasnella</taxon>
    </lineage>
</organism>
<keyword evidence="1" id="KW-0472">Membrane</keyword>
<keyword evidence="1" id="KW-0812">Transmembrane</keyword>
<dbReference type="OrthoDB" id="3331298at2759"/>